<reference evidence="2 3" key="1">
    <citation type="submission" date="2019-03" db="EMBL/GenBank/DDBJ databases">
        <title>First draft genome of Liparis tanakae, snailfish: a comprehensive survey of snailfish specific genes.</title>
        <authorList>
            <person name="Kim W."/>
            <person name="Song I."/>
            <person name="Jeong J.-H."/>
            <person name="Kim D."/>
            <person name="Kim S."/>
            <person name="Ryu S."/>
            <person name="Song J.Y."/>
            <person name="Lee S.K."/>
        </authorList>
    </citation>
    <scope>NUCLEOTIDE SEQUENCE [LARGE SCALE GENOMIC DNA]</scope>
    <source>
        <tissue evidence="2">Muscle</tissue>
    </source>
</reference>
<organism evidence="2 3">
    <name type="scientific">Liparis tanakae</name>
    <name type="common">Tanaka's snailfish</name>
    <dbReference type="NCBI Taxonomy" id="230148"/>
    <lineage>
        <taxon>Eukaryota</taxon>
        <taxon>Metazoa</taxon>
        <taxon>Chordata</taxon>
        <taxon>Craniata</taxon>
        <taxon>Vertebrata</taxon>
        <taxon>Euteleostomi</taxon>
        <taxon>Actinopterygii</taxon>
        <taxon>Neopterygii</taxon>
        <taxon>Teleostei</taxon>
        <taxon>Neoteleostei</taxon>
        <taxon>Acanthomorphata</taxon>
        <taxon>Eupercaria</taxon>
        <taxon>Perciformes</taxon>
        <taxon>Cottioidei</taxon>
        <taxon>Cottales</taxon>
        <taxon>Liparidae</taxon>
        <taxon>Liparis</taxon>
    </lineage>
</organism>
<dbReference type="Proteomes" id="UP000314294">
    <property type="component" value="Unassembled WGS sequence"/>
</dbReference>
<name>A0A4Z2I7N0_9TELE</name>
<evidence type="ECO:0000313" key="2">
    <source>
        <dbReference type="EMBL" id="TNN73282.1"/>
    </source>
</evidence>
<gene>
    <name evidence="2" type="ORF">EYF80_016445</name>
</gene>
<feature type="region of interest" description="Disordered" evidence="1">
    <location>
        <begin position="606"/>
        <end position="631"/>
    </location>
</feature>
<keyword evidence="3" id="KW-1185">Reference proteome</keyword>
<dbReference type="OrthoDB" id="10070837at2759"/>
<comment type="caution">
    <text evidence="2">The sequence shown here is derived from an EMBL/GenBank/DDBJ whole genome shotgun (WGS) entry which is preliminary data.</text>
</comment>
<protein>
    <submittedName>
        <fullName evidence="2">Uncharacterized protein</fullName>
    </submittedName>
</protein>
<accession>A0A4Z2I7N0</accession>
<evidence type="ECO:0000313" key="3">
    <source>
        <dbReference type="Proteomes" id="UP000314294"/>
    </source>
</evidence>
<dbReference type="AlphaFoldDB" id="A0A4Z2I7N0"/>
<sequence>MPLLVFTADLDLSAIQLRHAWEKSSKREVADVAQLAVRHVLNKQPVHVKLALPLVLRPDASAGAVVHRRAHLRHAAEVPAAVDAEQQVDGPFGVHAPEGGVQALVAVLRAAPDGVLDGAVDVVLGVALDDEHAAVLQVPVELLGVVAVGRPQLLQHGVGLRPRLRRHAAAAPAAVTDAAAVGGAAAVQAAAAVAQVAVARRDPAGLGRRGGVVVLVRLRRTLHGHLLHEGLGRLDGLLEGGQETGDVGVELGLLVVVVVVVRGQRGGHLGNRPFIIPSINVHVVFEGRWRQTSCGEGRASLAGLLAIAAHDVGFGGGMPIGVPPLPVATAAATEPPPREPAFFTPKPLPAQHALLKAVHTRRLTQGVTVETRLTIGDQGASQGAGGVAVTAPIGGALSLLALRTAGAPGGEGRVLGEKVKPVRIDAAAEAARLPEHGVVHEVMVSIAERGVGRQVGDWWVASCRPRSLTERVRKSNGGGIVAGQRRLTDTRSWTMQCRISMYWYSSQQLSTVVCSGFCWFCWFCWFCHPEEGRPWTSQPGPLSFHHERCDDTPRERTSLSCRRDVKATCQLYAGSVLDDTKQAQDDRDDVEEVDHDGSPLVAEEVKHLPLQHSDLEGSTGAETEFRDTRTY</sequence>
<proteinExistence type="predicted"/>
<evidence type="ECO:0000256" key="1">
    <source>
        <dbReference type="SAM" id="MobiDB-lite"/>
    </source>
</evidence>
<dbReference type="EMBL" id="SRLO01000126">
    <property type="protein sequence ID" value="TNN73282.1"/>
    <property type="molecule type" value="Genomic_DNA"/>
</dbReference>